<keyword evidence="2" id="KW-0963">Cytoplasm</keyword>
<dbReference type="PANTHER" id="PTHR33347">
    <property type="entry name" value="OSJNBA0091C07.3 PROTEIN"/>
    <property type="match status" value="1"/>
</dbReference>
<evidence type="ECO:0000256" key="3">
    <source>
        <dbReference type="ARBA" id="ARBA00022712"/>
    </source>
</evidence>
<gene>
    <name evidence="9 10" type="primary">LOC111429737</name>
</gene>
<evidence type="ECO:0000256" key="7">
    <source>
        <dbReference type="SAM" id="MobiDB-lite"/>
    </source>
</evidence>
<keyword evidence="8" id="KW-1185">Reference proteome</keyword>
<reference evidence="9 10" key="1">
    <citation type="submission" date="2025-04" db="UniProtKB">
        <authorList>
            <consortium name="RefSeq"/>
        </authorList>
    </citation>
    <scope>IDENTIFICATION</scope>
    <source>
        <tissue evidence="9 10">Young leaves</tissue>
    </source>
</reference>
<dbReference type="GO" id="GO:0005737">
    <property type="term" value="C:cytoplasm"/>
    <property type="evidence" value="ECO:0007669"/>
    <property type="project" value="UniProtKB-SubCell"/>
</dbReference>
<evidence type="ECO:0000313" key="8">
    <source>
        <dbReference type="Proteomes" id="UP000504609"/>
    </source>
</evidence>
<evidence type="ECO:0000256" key="2">
    <source>
        <dbReference type="ARBA" id="ARBA00022490"/>
    </source>
</evidence>
<protein>
    <submittedName>
        <fullName evidence="9 10">Uncharacterized protein LOC111429737 isoform X1</fullName>
    </submittedName>
</protein>
<evidence type="ECO:0000256" key="1">
    <source>
        <dbReference type="ARBA" id="ARBA00004496"/>
    </source>
</evidence>
<comment type="similarity">
    <text evidence="6">Belongs to the SOFL plant protein family.</text>
</comment>
<keyword evidence="4" id="KW-0932">Cytokinin signaling pathway</keyword>
<keyword evidence="5" id="KW-0539">Nucleus</keyword>
<feature type="compositionally biased region" description="Basic residues" evidence="7">
    <location>
        <begin position="134"/>
        <end position="149"/>
    </location>
</feature>
<evidence type="ECO:0000313" key="10">
    <source>
        <dbReference type="RefSeq" id="XP_022921473.1"/>
    </source>
</evidence>
<organism evidence="8 10">
    <name type="scientific">Cucurbita moschata</name>
    <name type="common">Winter crookneck squash</name>
    <name type="synonym">Cucurbita pepo var. moschata</name>
    <dbReference type="NCBI Taxonomy" id="3662"/>
    <lineage>
        <taxon>Eukaryota</taxon>
        <taxon>Viridiplantae</taxon>
        <taxon>Streptophyta</taxon>
        <taxon>Embryophyta</taxon>
        <taxon>Tracheophyta</taxon>
        <taxon>Spermatophyta</taxon>
        <taxon>Magnoliopsida</taxon>
        <taxon>eudicotyledons</taxon>
        <taxon>Gunneridae</taxon>
        <taxon>Pentapetalae</taxon>
        <taxon>rosids</taxon>
        <taxon>fabids</taxon>
        <taxon>Cucurbitales</taxon>
        <taxon>Cucurbitaceae</taxon>
        <taxon>Cucurbiteae</taxon>
        <taxon>Cucurbita</taxon>
    </lineage>
</organism>
<dbReference type="KEGG" id="cmos:111429737"/>
<evidence type="ECO:0000256" key="5">
    <source>
        <dbReference type="ARBA" id="ARBA00023242"/>
    </source>
</evidence>
<dbReference type="Proteomes" id="UP000504609">
    <property type="component" value="Unplaced"/>
</dbReference>
<accession>A0A6J1E405</accession>
<dbReference type="AlphaFoldDB" id="A0A6J1E405"/>
<evidence type="ECO:0000313" key="9">
    <source>
        <dbReference type="RefSeq" id="XP_022921472.1"/>
    </source>
</evidence>
<keyword evidence="3" id="KW-0203">Cytokinin biosynthesis</keyword>
<feature type="compositionally biased region" description="Polar residues" evidence="7">
    <location>
        <begin position="120"/>
        <end position="129"/>
    </location>
</feature>
<sequence length="177" mass="19932">MCEERYEHRHVFRGNPDFHLGNVMEPSQMFGVSEECHSSESGWTMYIGSPAAADGSSDVDTGAASDEEEDEEHKGYYDINQDDSDDSMASDASSGPSHQQRRHPFGGMKNPPHALLPLFTHQNKPNSCFETKPKPKPKPKKPLKKKQRAERKEVKEPKSSVQSSSKARKCIWMGKRN</sequence>
<dbReference type="GO" id="GO:0009691">
    <property type="term" value="P:cytokinin biosynthetic process"/>
    <property type="evidence" value="ECO:0007669"/>
    <property type="project" value="UniProtKB-KW"/>
</dbReference>
<dbReference type="RefSeq" id="XP_022921472.1">
    <property type="nucleotide sequence ID" value="XM_023065704.1"/>
</dbReference>
<evidence type="ECO:0000256" key="6">
    <source>
        <dbReference type="ARBA" id="ARBA00024199"/>
    </source>
</evidence>
<comment type="subcellular location">
    <subcellularLocation>
        <location evidence="1">Cytoplasm</location>
    </subcellularLocation>
</comment>
<feature type="region of interest" description="Disordered" evidence="7">
    <location>
        <begin position="41"/>
        <end position="177"/>
    </location>
</feature>
<dbReference type="InterPro" id="IPR044670">
    <property type="entry name" value="SOFL"/>
</dbReference>
<dbReference type="GeneID" id="111429737"/>
<proteinExistence type="inferred from homology"/>
<name>A0A6J1E405_CUCMO</name>
<dbReference type="PANTHER" id="PTHR33347:SF31">
    <property type="entry name" value="PROTEIN SOB FIVE-LIKE 1"/>
    <property type="match status" value="1"/>
</dbReference>
<dbReference type="GO" id="GO:0009736">
    <property type="term" value="P:cytokinin-activated signaling pathway"/>
    <property type="evidence" value="ECO:0007669"/>
    <property type="project" value="UniProtKB-KW"/>
</dbReference>
<evidence type="ECO:0000256" key="4">
    <source>
        <dbReference type="ARBA" id="ARBA00022864"/>
    </source>
</evidence>
<dbReference type="RefSeq" id="XP_022921473.1">
    <property type="nucleotide sequence ID" value="XM_023065705.1"/>
</dbReference>